<evidence type="ECO:0000256" key="2">
    <source>
        <dbReference type="SAM" id="Phobius"/>
    </source>
</evidence>
<sequence length="157" mass="16877">MFIRCTKLLPLLMALLVALPSQASEPASVAPHFYEVPFTDTWNTTYAPFKNEGPLLDGADRVGSYIVGIPGMIISVPIGVVGAVFSQLTHNDFDKGFDASVNTVSSGFGIVGKYVVGTPVYLLKKVFYDAPKAVFTSESDPTNNKDDKDNIDGPTDI</sequence>
<keyword evidence="2" id="KW-0812">Transmembrane</keyword>
<dbReference type="Proteomes" id="UP000235116">
    <property type="component" value="Chromosome"/>
</dbReference>
<evidence type="ECO:0000313" key="5">
    <source>
        <dbReference type="Proteomes" id="UP000235116"/>
    </source>
</evidence>
<keyword evidence="2" id="KW-1133">Transmembrane helix</keyword>
<reference evidence="5" key="1">
    <citation type="submission" date="2017-08" db="EMBL/GenBank/DDBJ databases">
        <title>Direct submision.</title>
        <authorList>
            <person name="Kim S.-J."/>
            <person name="Rhee S.-K."/>
        </authorList>
    </citation>
    <scope>NUCLEOTIDE SEQUENCE [LARGE SCALE GENOMIC DNA]</scope>
    <source>
        <strain evidence="5">GI5</strain>
    </source>
</reference>
<gene>
    <name evidence="4" type="ORF">Kalk_11295</name>
</gene>
<keyword evidence="3" id="KW-0732">Signal</keyword>
<name>A0A2K9LL38_9GAMM</name>
<dbReference type="RefSeq" id="WP_101894352.1">
    <property type="nucleotide sequence ID" value="NZ_CP022684.1"/>
</dbReference>
<evidence type="ECO:0000313" key="4">
    <source>
        <dbReference type="EMBL" id="AUM12973.1"/>
    </source>
</evidence>
<keyword evidence="2" id="KW-0472">Membrane</keyword>
<proteinExistence type="predicted"/>
<organism evidence="4 5">
    <name type="scientific">Ketobacter alkanivorans</name>
    <dbReference type="NCBI Taxonomy" id="1917421"/>
    <lineage>
        <taxon>Bacteria</taxon>
        <taxon>Pseudomonadati</taxon>
        <taxon>Pseudomonadota</taxon>
        <taxon>Gammaproteobacteria</taxon>
        <taxon>Pseudomonadales</taxon>
        <taxon>Ketobacteraceae</taxon>
        <taxon>Ketobacter</taxon>
    </lineage>
</organism>
<evidence type="ECO:0000256" key="1">
    <source>
        <dbReference type="SAM" id="MobiDB-lite"/>
    </source>
</evidence>
<accession>A0A2K9LL38</accession>
<feature type="transmembrane region" description="Helical" evidence="2">
    <location>
        <begin position="62"/>
        <end position="85"/>
    </location>
</feature>
<dbReference type="AlphaFoldDB" id="A0A2K9LL38"/>
<feature type="chain" id="PRO_5014707484" description="Exosortase" evidence="3">
    <location>
        <begin position="24"/>
        <end position="157"/>
    </location>
</feature>
<feature type="region of interest" description="Disordered" evidence="1">
    <location>
        <begin position="138"/>
        <end position="157"/>
    </location>
</feature>
<evidence type="ECO:0008006" key="6">
    <source>
        <dbReference type="Google" id="ProtNLM"/>
    </source>
</evidence>
<dbReference type="KEGG" id="kak:Kalk_11295"/>
<keyword evidence="5" id="KW-1185">Reference proteome</keyword>
<protein>
    <recommendedName>
        <fullName evidence="6">Exosortase</fullName>
    </recommendedName>
</protein>
<dbReference type="EMBL" id="CP022684">
    <property type="protein sequence ID" value="AUM12973.1"/>
    <property type="molecule type" value="Genomic_DNA"/>
</dbReference>
<feature type="signal peptide" evidence="3">
    <location>
        <begin position="1"/>
        <end position="23"/>
    </location>
</feature>
<evidence type="ECO:0000256" key="3">
    <source>
        <dbReference type="SAM" id="SignalP"/>
    </source>
</evidence>